<evidence type="ECO:0000313" key="2">
    <source>
        <dbReference type="Ensembl" id="ENSPSMP00000014067.1"/>
    </source>
</evidence>
<accession>A0A8C8Z667</accession>
<dbReference type="AlphaFoldDB" id="A0A8C8Z667"/>
<gene>
    <name evidence="2" type="primary">C1orf105</name>
</gene>
<keyword evidence="3" id="KW-1185">Reference proteome</keyword>
<name>A0A8C8Z667_PROSS</name>
<organism evidence="2 3">
    <name type="scientific">Prolemur simus</name>
    <name type="common">Greater bamboo lemur</name>
    <name type="synonym">Hapalemur simus</name>
    <dbReference type="NCBI Taxonomy" id="1328070"/>
    <lineage>
        <taxon>Eukaryota</taxon>
        <taxon>Metazoa</taxon>
        <taxon>Chordata</taxon>
        <taxon>Craniata</taxon>
        <taxon>Vertebrata</taxon>
        <taxon>Euteleostomi</taxon>
        <taxon>Mammalia</taxon>
        <taxon>Eutheria</taxon>
        <taxon>Euarchontoglires</taxon>
        <taxon>Primates</taxon>
        <taxon>Strepsirrhini</taxon>
        <taxon>Lemuriformes</taxon>
        <taxon>Lemuridae</taxon>
        <taxon>Prolemur</taxon>
    </lineage>
</organism>
<feature type="region of interest" description="Disordered" evidence="1">
    <location>
        <begin position="157"/>
        <end position="177"/>
    </location>
</feature>
<dbReference type="GeneTree" id="ENSGT00390000015231"/>
<protein>
    <submittedName>
        <fullName evidence="2">Chromosome 1 open reading frame 105</fullName>
    </submittedName>
</protein>
<evidence type="ECO:0000313" key="3">
    <source>
        <dbReference type="Proteomes" id="UP000694414"/>
    </source>
</evidence>
<dbReference type="Proteomes" id="UP000694414">
    <property type="component" value="Unplaced"/>
</dbReference>
<dbReference type="Ensembl" id="ENSPSMT00000016347.1">
    <property type="protein sequence ID" value="ENSPSMP00000014067.1"/>
    <property type="gene ID" value="ENSPSMG00000010089.1"/>
</dbReference>
<reference evidence="2" key="2">
    <citation type="submission" date="2025-09" db="UniProtKB">
        <authorList>
            <consortium name="Ensembl"/>
        </authorList>
    </citation>
    <scope>IDENTIFICATION</scope>
</reference>
<dbReference type="PANTHER" id="PTHR39410">
    <property type="entry name" value="RIKEN CDNA 4930558K02 GENE"/>
    <property type="match status" value="1"/>
</dbReference>
<dbReference type="PANTHER" id="PTHR39410:SF1">
    <property type="entry name" value="RIKEN CDNA 4930558K02 GENE"/>
    <property type="match status" value="1"/>
</dbReference>
<proteinExistence type="predicted"/>
<sequence length="177" mass="19986">ASVPKFDKVPWLSEASLVNKPLVLSLPKRVPHSSATFPTSSKKDVNLPILFQVPDALSKARRNQSDSILLRNQQLCSTCQEINTVQPRTMIIPDDLKLSFDNFMSRRMKSPHQPKAQSIHKPSHDDISEESVRYRLPMLGPRTAAFHGLLSDAYKTLQEMQPTSLPKKEPMGKTTRK</sequence>
<dbReference type="InterPro" id="IPR027845">
    <property type="entry name" value="DUF4548"/>
</dbReference>
<evidence type="ECO:0000256" key="1">
    <source>
        <dbReference type="SAM" id="MobiDB-lite"/>
    </source>
</evidence>
<dbReference type="Pfam" id="PF15081">
    <property type="entry name" value="DUF4548"/>
    <property type="match status" value="1"/>
</dbReference>
<reference evidence="2" key="1">
    <citation type="submission" date="2025-08" db="UniProtKB">
        <authorList>
            <consortium name="Ensembl"/>
        </authorList>
    </citation>
    <scope>IDENTIFICATION</scope>
</reference>